<sequence>MSKTAKNTFTVAGGPMTALGIAFAAVGASGQPAFGYTAVGLLIPGVALIATGIWSKRRQA</sequence>
<dbReference type="Proteomes" id="UP000027121">
    <property type="component" value="Chromosome"/>
</dbReference>
<keyword evidence="3" id="KW-1185">Reference proteome</keyword>
<dbReference type="GeneID" id="98283229"/>
<reference evidence="2 3" key="2">
    <citation type="journal article" date="2016" name="Front. Microbiol.">
        <title>When Genome-Based Approach Meets the 'Old but Good': Revealing Genes Involved in the Antibacterial Activity of Pseudomonas sp. P482 against Soft Rot Pathogens.</title>
        <authorList>
            <person name="Krzyzanowska D.M."/>
            <person name="Ossowicki A."/>
            <person name="Rajewska M."/>
            <person name="Maciag T."/>
            <person name="Jablonska M."/>
            <person name="Obuchowski M."/>
            <person name="Heeb S."/>
            <person name="Jafra S."/>
        </authorList>
    </citation>
    <scope>NUCLEOTIDE SEQUENCE [LARGE SCALE GENOMIC DNA]</scope>
    <source>
        <strain evidence="2 3">P482</strain>
    </source>
</reference>
<organism evidence="2 3">
    <name type="scientific">Pseudomonas donghuensis</name>
    <dbReference type="NCBI Taxonomy" id="1163398"/>
    <lineage>
        <taxon>Bacteria</taxon>
        <taxon>Pseudomonadati</taxon>
        <taxon>Pseudomonadota</taxon>
        <taxon>Gammaproteobacteria</taxon>
        <taxon>Pseudomonadales</taxon>
        <taxon>Pseudomonadaceae</taxon>
        <taxon>Pseudomonas</taxon>
    </lineage>
</organism>
<gene>
    <name evidence="2" type="ORF">BV82_13120</name>
</gene>
<evidence type="ECO:0000313" key="3">
    <source>
        <dbReference type="Proteomes" id="UP000027121"/>
    </source>
</evidence>
<keyword evidence="1" id="KW-1133">Transmembrane helix</keyword>
<dbReference type="AlphaFoldDB" id="A0AAQ0DMP4"/>
<name>A0AAQ0DMP4_9PSED</name>
<evidence type="ECO:0000313" key="2">
    <source>
        <dbReference type="EMBL" id="QWE81271.1"/>
    </source>
</evidence>
<dbReference type="RefSeq" id="WP_036995805.1">
    <property type="nucleotide sequence ID" value="NZ_CP071706.1"/>
</dbReference>
<dbReference type="KEGG" id="pdw:BV82_13120"/>
<proteinExistence type="predicted"/>
<protein>
    <submittedName>
        <fullName evidence="2">Uncharacterized protein</fullName>
    </submittedName>
</protein>
<dbReference type="EMBL" id="CP071706">
    <property type="protein sequence ID" value="QWE81271.1"/>
    <property type="molecule type" value="Genomic_DNA"/>
</dbReference>
<keyword evidence="1" id="KW-0472">Membrane</keyword>
<feature type="transmembrane region" description="Helical" evidence="1">
    <location>
        <begin position="34"/>
        <end position="54"/>
    </location>
</feature>
<keyword evidence="1" id="KW-0812">Transmembrane</keyword>
<reference evidence="2 3" key="1">
    <citation type="journal article" date="2014" name="Genome Announc.">
        <title>Genome Sequence of Pseudomonas sp. Strain P482, a Tomato Rhizosphere Isolate with Broad-Spectrum Antimicrobial Activity.</title>
        <authorList>
            <person name="Krzyzanowska D.M."/>
            <person name="Ossowicki A."/>
            <person name="Jafra S."/>
        </authorList>
    </citation>
    <scope>NUCLEOTIDE SEQUENCE [LARGE SCALE GENOMIC DNA]</scope>
    <source>
        <strain evidence="2 3">P482</strain>
    </source>
</reference>
<evidence type="ECO:0000256" key="1">
    <source>
        <dbReference type="SAM" id="Phobius"/>
    </source>
</evidence>
<accession>A0AAQ0DMP4</accession>